<evidence type="ECO:0000313" key="3">
    <source>
        <dbReference type="Proteomes" id="UP001174909"/>
    </source>
</evidence>
<organism evidence="2 3">
    <name type="scientific">Geodia barretti</name>
    <name type="common">Barrett's horny sponge</name>
    <dbReference type="NCBI Taxonomy" id="519541"/>
    <lineage>
        <taxon>Eukaryota</taxon>
        <taxon>Metazoa</taxon>
        <taxon>Porifera</taxon>
        <taxon>Demospongiae</taxon>
        <taxon>Heteroscleromorpha</taxon>
        <taxon>Tetractinellida</taxon>
        <taxon>Astrophorina</taxon>
        <taxon>Geodiidae</taxon>
        <taxon>Geodia</taxon>
    </lineage>
</organism>
<proteinExistence type="predicted"/>
<protein>
    <submittedName>
        <fullName evidence="2">Uncharacterized protein</fullName>
    </submittedName>
</protein>
<sequence length="59" mass="6710">MTTAHHQPLNLPQPKLPSIPPSTKKRRQGEDLQKSLIPIKSQLLKETLRPLQLHPSDQV</sequence>
<keyword evidence="3" id="KW-1185">Reference proteome</keyword>
<name>A0AA35R1C6_GEOBA</name>
<reference evidence="2" key="1">
    <citation type="submission" date="2023-03" db="EMBL/GenBank/DDBJ databases">
        <authorList>
            <person name="Steffen K."/>
            <person name="Cardenas P."/>
        </authorList>
    </citation>
    <scope>NUCLEOTIDE SEQUENCE</scope>
</reference>
<evidence type="ECO:0000313" key="2">
    <source>
        <dbReference type="EMBL" id="CAI8000443.1"/>
    </source>
</evidence>
<feature type="region of interest" description="Disordered" evidence="1">
    <location>
        <begin position="1"/>
        <end position="38"/>
    </location>
</feature>
<evidence type="ECO:0000256" key="1">
    <source>
        <dbReference type="SAM" id="MobiDB-lite"/>
    </source>
</evidence>
<dbReference type="EMBL" id="CASHTH010000402">
    <property type="protein sequence ID" value="CAI8000443.1"/>
    <property type="molecule type" value="Genomic_DNA"/>
</dbReference>
<gene>
    <name evidence="2" type="ORF">GBAR_LOCUS2939</name>
</gene>
<accession>A0AA35R1C6</accession>
<dbReference type="AlphaFoldDB" id="A0AA35R1C6"/>
<dbReference type="Proteomes" id="UP001174909">
    <property type="component" value="Unassembled WGS sequence"/>
</dbReference>
<comment type="caution">
    <text evidence="2">The sequence shown here is derived from an EMBL/GenBank/DDBJ whole genome shotgun (WGS) entry which is preliminary data.</text>
</comment>